<organism evidence="1">
    <name type="scientific">Arundo donax</name>
    <name type="common">Giant reed</name>
    <name type="synonym">Donax arundinaceus</name>
    <dbReference type="NCBI Taxonomy" id="35708"/>
    <lineage>
        <taxon>Eukaryota</taxon>
        <taxon>Viridiplantae</taxon>
        <taxon>Streptophyta</taxon>
        <taxon>Embryophyta</taxon>
        <taxon>Tracheophyta</taxon>
        <taxon>Spermatophyta</taxon>
        <taxon>Magnoliopsida</taxon>
        <taxon>Liliopsida</taxon>
        <taxon>Poales</taxon>
        <taxon>Poaceae</taxon>
        <taxon>PACMAD clade</taxon>
        <taxon>Arundinoideae</taxon>
        <taxon>Arundineae</taxon>
        <taxon>Arundo</taxon>
    </lineage>
</organism>
<reference evidence="1" key="2">
    <citation type="journal article" date="2015" name="Data Brief">
        <title>Shoot transcriptome of the giant reed, Arundo donax.</title>
        <authorList>
            <person name="Barrero R.A."/>
            <person name="Guerrero F.D."/>
            <person name="Moolhuijzen P."/>
            <person name="Goolsby J.A."/>
            <person name="Tidwell J."/>
            <person name="Bellgard S.E."/>
            <person name="Bellgard M.I."/>
        </authorList>
    </citation>
    <scope>NUCLEOTIDE SEQUENCE</scope>
    <source>
        <tissue evidence="1">Shoot tissue taken approximately 20 cm above the soil surface</tissue>
    </source>
</reference>
<sequence length="11" mass="1176">MSSSPNTLLVK</sequence>
<protein>
    <submittedName>
        <fullName evidence="1">Uncharacterized protein</fullName>
    </submittedName>
</protein>
<reference evidence="1" key="1">
    <citation type="submission" date="2014-09" db="EMBL/GenBank/DDBJ databases">
        <authorList>
            <person name="Magalhaes I.L.F."/>
            <person name="Oliveira U."/>
            <person name="Santos F.R."/>
            <person name="Vidigal T.H.D.A."/>
            <person name="Brescovit A.D."/>
            <person name="Santos A.J."/>
        </authorList>
    </citation>
    <scope>NUCLEOTIDE SEQUENCE</scope>
    <source>
        <tissue evidence="1">Shoot tissue taken approximately 20 cm above the soil surface</tissue>
    </source>
</reference>
<evidence type="ECO:0000313" key="1">
    <source>
        <dbReference type="EMBL" id="JAE36136.1"/>
    </source>
</evidence>
<name>A0A0A9HMP9_ARUDO</name>
<accession>A0A0A9HMP9</accession>
<dbReference type="EMBL" id="GBRH01161760">
    <property type="protein sequence ID" value="JAE36136.1"/>
    <property type="molecule type" value="Transcribed_RNA"/>
</dbReference>
<proteinExistence type="predicted"/>